<dbReference type="SMART" id="SM00249">
    <property type="entry name" value="PHD"/>
    <property type="match status" value="1"/>
</dbReference>
<dbReference type="InterPro" id="IPR013083">
    <property type="entry name" value="Znf_RING/FYVE/PHD"/>
</dbReference>
<dbReference type="PROSITE" id="PS50016">
    <property type="entry name" value="ZF_PHD_2"/>
    <property type="match status" value="1"/>
</dbReference>
<accession>F0W2Y1</accession>
<evidence type="ECO:0000313" key="7">
    <source>
        <dbReference type="EMBL" id="CCA15418.1"/>
    </source>
</evidence>
<dbReference type="Gene3D" id="3.30.40.10">
    <property type="entry name" value="Zinc/RING finger domain, C3HC4 (zinc finger)"/>
    <property type="match status" value="1"/>
</dbReference>
<evidence type="ECO:0000256" key="2">
    <source>
        <dbReference type="ARBA" id="ARBA00022771"/>
    </source>
</evidence>
<dbReference type="GO" id="GO:0008270">
    <property type="term" value="F:zinc ion binding"/>
    <property type="evidence" value="ECO:0007669"/>
    <property type="project" value="UniProtKB-KW"/>
</dbReference>
<feature type="region of interest" description="Disordered" evidence="5">
    <location>
        <begin position="490"/>
        <end position="562"/>
    </location>
</feature>
<evidence type="ECO:0000256" key="1">
    <source>
        <dbReference type="ARBA" id="ARBA00022723"/>
    </source>
</evidence>
<sequence>MADLANSTTKTFEPSTFRPGPHSNEINNSQTGHEPFKASPAAAVVGKLPNKTRALHLSLPLTQSDRIACGLTLPAINATNSVPLFIEKAEAYQNEALFQKHQTQKSLRKAFVSFYEATNQKDLITEMMLQSDVEMEISRRQCFSWRNAHWNGVTPDRFTYRPKAKAEINVQELARNHQRKRMHLDPLSKLAPAFQIDSREDNRKLVLKFVPDPMWPPKEFSFQPIVKAVRSNARGKRKNASATASILSLLETLAMEEAKQIRAKVCCRCHTQKTALWRVVTRTGPENQNEKLPKSSDKTASVGTQGSKCTPVFLPAVKEQSTVTVCNECYLKTECGDLLERKRLDRYRKRIDKELRAKKLIAKQQRDEKRQQKLQQQLSRKAHRAQDMTVLNEVHEDAVDHNGEWKAVGNASDGSPHNKQEGTILTFAKSNSTCSAHQSQRTRKGDRKKKSKKARRKRKYYSESEEEEDYSTKSISPLVIPATSVRNGDLDFEQKNRSGHSSRQSSNRSKGSSSTLSETQTCASPLSRPKRKQSSTTSVDNLTSSIITPRSKRGNRGSTLIKMERPSIEPSRENELRSIGQYCPVCNQVYEDDDAASFVCCDSCEMWVHSACDTDLTPAKLATLAGTNETYICPLCGGR</sequence>
<keyword evidence="3" id="KW-0862">Zinc</keyword>
<dbReference type="EMBL" id="FR824056">
    <property type="protein sequence ID" value="CCA15418.1"/>
    <property type="molecule type" value="Genomic_DNA"/>
</dbReference>
<keyword evidence="1" id="KW-0479">Metal-binding</keyword>
<protein>
    <submittedName>
        <fullName evidence="7">Uncharacterized protein AlNc14C11G1360</fullName>
    </submittedName>
</protein>
<dbReference type="Pfam" id="PF00628">
    <property type="entry name" value="PHD"/>
    <property type="match status" value="1"/>
</dbReference>
<name>F0W2Y1_9STRA</name>
<feature type="region of interest" description="Disordered" evidence="5">
    <location>
        <begin position="362"/>
        <end position="388"/>
    </location>
</feature>
<feature type="compositionally biased region" description="Basic residues" evidence="5">
    <location>
        <begin position="440"/>
        <end position="459"/>
    </location>
</feature>
<feature type="compositionally biased region" description="Polar residues" evidence="5">
    <location>
        <begin position="534"/>
        <end position="548"/>
    </location>
</feature>
<feature type="compositionally biased region" description="Polar residues" evidence="5">
    <location>
        <begin position="427"/>
        <end position="439"/>
    </location>
</feature>
<feature type="compositionally biased region" description="Polar residues" evidence="5">
    <location>
        <begin position="1"/>
        <end position="14"/>
    </location>
</feature>
<feature type="region of interest" description="Disordered" evidence="5">
    <location>
        <begin position="1"/>
        <end position="36"/>
    </location>
</feature>
<feature type="compositionally biased region" description="Polar residues" evidence="5">
    <location>
        <begin position="515"/>
        <end position="524"/>
    </location>
</feature>
<organism evidence="7">
    <name type="scientific">Albugo laibachii Nc14</name>
    <dbReference type="NCBI Taxonomy" id="890382"/>
    <lineage>
        <taxon>Eukaryota</taxon>
        <taxon>Sar</taxon>
        <taxon>Stramenopiles</taxon>
        <taxon>Oomycota</taxon>
        <taxon>Peronosporomycetes</taxon>
        <taxon>Albuginales</taxon>
        <taxon>Albuginaceae</taxon>
        <taxon>Albugo</taxon>
    </lineage>
</organism>
<feature type="domain" description="PHD-type" evidence="6">
    <location>
        <begin position="580"/>
        <end position="639"/>
    </location>
</feature>
<feature type="region of interest" description="Disordered" evidence="5">
    <location>
        <begin position="427"/>
        <end position="474"/>
    </location>
</feature>
<evidence type="ECO:0000259" key="6">
    <source>
        <dbReference type="PROSITE" id="PS50016"/>
    </source>
</evidence>
<dbReference type="PROSITE" id="PS01359">
    <property type="entry name" value="ZF_PHD_1"/>
    <property type="match status" value="1"/>
</dbReference>
<gene>
    <name evidence="7" type="primary">AlNc14C11G1360</name>
    <name evidence="7" type="ORF">ALNC14_015610</name>
</gene>
<evidence type="ECO:0000256" key="3">
    <source>
        <dbReference type="ARBA" id="ARBA00022833"/>
    </source>
</evidence>
<proteinExistence type="predicted"/>
<dbReference type="InterPro" id="IPR019787">
    <property type="entry name" value="Znf_PHD-finger"/>
</dbReference>
<dbReference type="InterPro" id="IPR011011">
    <property type="entry name" value="Znf_FYVE_PHD"/>
</dbReference>
<evidence type="ECO:0000256" key="4">
    <source>
        <dbReference type="PROSITE-ProRule" id="PRU00146"/>
    </source>
</evidence>
<evidence type="ECO:0000256" key="5">
    <source>
        <dbReference type="SAM" id="MobiDB-lite"/>
    </source>
</evidence>
<dbReference type="InterPro" id="IPR019786">
    <property type="entry name" value="Zinc_finger_PHD-type_CS"/>
</dbReference>
<keyword evidence="2 4" id="KW-0863">Zinc-finger</keyword>
<reference evidence="7" key="1">
    <citation type="journal article" date="2011" name="PLoS Biol.">
        <title>Gene gain and loss during evolution of obligate parasitism in the white rust pathogen of Arabidopsis thaliana.</title>
        <authorList>
            <person name="Kemen E."/>
            <person name="Gardiner A."/>
            <person name="Schultz-Larsen T."/>
            <person name="Kemen A.C."/>
            <person name="Balmuth A.L."/>
            <person name="Robert-Seilaniantz A."/>
            <person name="Bailey K."/>
            <person name="Holub E."/>
            <person name="Studholme D.J."/>
            <person name="Maclean D."/>
            <person name="Jones J.D."/>
        </authorList>
    </citation>
    <scope>NUCLEOTIDE SEQUENCE</scope>
</reference>
<dbReference type="AlphaFoldDB" id="F0W2Y1"/>
<feature type="compositionally biased region" description="Low complexity" evidence="5">
    <location>
        <begin position="499"/>
        <end position="514"/>
    </location>
</feature>
<reference evidence="7" key="2">
    <citation type="submission" date="2011-02" db="EMBL/GenBank/DDBJ databases">
        <authorList>
            <person name="MacLean D."/>
        </authorList>
    </citation>
    <scope>NUCLEOTIDE SEQUENCE</scope>
</reference>
<dbReference type="SUPFAM" id="SSF57903">
    <property type="entry name" value="FYVE/PHD zinc finger"/>
    <property type="match status" value="1"/>
</dbReference>
<dbReference type="InterPro" id="IPR001965">
    <property type="entry name" value="Znf_PHD"/>
</dbReference>
<dbReference type="HOGENOM" id="CLU_019497_0_0_1"/>